<dbReference type="Proteomes" id="UP000263486">
    <property type="component" value="Unassembled WGS sequence"/>
</dbReference>
<proteinExistence type="predicted"/>
<accession>A0ABX9KKC4</accession>
<dbReference type="RefSeq" id="WP_114641154.1">
    <property type="nucleotide sequence ID" value="NZ_JAACIO010000002.1"/>
</dbReference>
<comment type="caution">
    <text evidence="2">The sequence shown here is derived from an EMBL/GenBank/DDBJ whole genome shotgun (WGS) entry which is preliminary data.</text>
</comment>
<name>A0ABX9KKC4_9FUSO</name>
<dbReference type="Pfam" id="PF04028">
    <property type="entry name" value="DUF374"/>
    <property type="match status" value="1"/>
</dbReference>
<dbReference type="SUPFAM" id="SSF69593">
    <property type="entry name" value="Glycerol-3-phosphate (1)-acyltransferase"/>
    <property type="match status" value="1"/>
</dbReference>
<reference evidence="2 3" key="1">
    <citation type="submission" date="2018-08" db="EMBL/GenBank/DDBJ databases">
        <title>Draft genome sequence of Psychrilyobacter sp. strain SD5 isolated from Black Sea water.</title>
        <authorList>
            <person name="Yadav S."/>
            <person name="Villanueva L."/>
            <person name="Damste J.S.S."/>
        </authorList>
    </citation>
    <scope>NUCLEOTIDE SEQUENCE [LARGE SCALE GENOMIC DNA]</scope>
    <source>
        <strain evidence="2 3">SD5</strain>
    </source>
</reference>
<keyword evidence="3" id="KW-1185">Reference proteome</keyword>
<evidence type="ECO:0000259" key="1">
    <source>
        <dbReference type="Pfam" id="PF04028"/>
    </source>
</evidence>
<feature type="domain" description="DUF374" evidence="1">
    <location>
        <begin position="60"/>
        <end position="122"/>
    </location>
</feature>
<sequence length="213" mass="23834">MEEQKKYKIFGLLIYYILRILSKTYKVQKISAEGAMNKNAVYVFWHNKTVSVTVIMDKIKKKAALASASKDGELISIPLEKFGYKVIRGSSGRDGVKGLLKMVKLMKDGYSVGTPVDGPKGPVYKVKPGMLFLAQKSGKKLVPIGTASKNKWVFEKTWDKIELPKPFSKIVYILGDPINIEPGEDLEAAALRVEKILLELDRQAESKLKNTKI</sequence>
<gene>
    <name evidence="2" type="ORF">DYH56_01880</name>
</gene>
<dbReference type="InterPro" id="IPR007172">
    <property type="entry name" value="DUF374"/>
</dbReference>
<protein>
    <submittedName>
        <fullName evidence="2">DUF374 domain-containing protein</fullName>
    </submittedName>
</protein>
<dbReference type="CDD" id="cd07983">
    <property type="entry name" value="LPLAT_DUF374-like"/>
    <property type="match status" value="1"/>
</dbReference>
<evidence type="ECO:0000313" key="3">
    <source>
        <dbReference type="Proteomes" id="UP000263486"/>
    </source>
</evidence>
<dbReference type="EMBL" id="QUAJ01000002">
    <property type="protein sequence ID" value="REI42922.1"/>
    <property type="molecule type" value="Genomic_DNA"/>
</dbReference>
<evidence type="ECO:0000313" key="2">
    <source>
        <dbReference type="EMBL" id="REI42922.1"/>
    </source>
</evidence>
<organism evidence="2 3">
    <name type="scientific">Psychrilyobacter piezotolerans</name>
    <dbReference type="NCBI Taxonomy" id="2293438"/>
    <lineage>
        <taxon>Bacteria</taxon>
        <taxon>Fusobacteriati</taxon>
        <taxon>Fusobacteriota</taxon>
        <taxon>Fusobacteriia</taxon>
        <taxon>Fusobacteriales</taxon>
        <taxon>Fusobacteriaceae</taxon>
        <taxon>Psychrilyobacter</taxon>
    </lineage>
</organism>